<name>A0A067CD29_SAPPC</name>
<dbReference type="GeneID" id="24128860"/>
<dbReference type="InterPro" id="IPR036770">
    <property type="entry name" value="Ankyrin_rpt-contain_sf"/>
</dbReference>
<dbReference type="Proteomes" id="UP000030745">
    <property type="component" value="Unassembled WGS sequence"/>
</dbReference>
<evidence type="ECO:0000313" key="1">
    <source>
        <dbReference type="EMBL" id="KDO28659.1"/>
    </source>
</evidence>
<accession>A0A067CD29</accession>
<dbReference type="Pfam" id="PF13637">
    <property type="entry name" value="Ank_4"/>
    <property type="match status" value="1"/>
</dbReference>
<dbReference type="EMBL" id="KK583210">
    <property type="protein sequence ID" value="KDO28659.1"/>
    <property type="molecule type" value="Genomic_DNA"/>
</dbReference>
<keyword evidence="2" id="KW-1185">Reference proteome</keyword>
<evidence type="ECO:0000313" key="2">
    <source>
        <dbReference type="Proteomes" id="UP000030745"/>
    </source>
</evidence>
<dbReference type="AlphaFoldDB" id="A0A067CD29"/>
<dbReference type="RefSeq" id="XP_012200719.1">
    <property type="nucleotide sequence ID" value="XM_012345329.1"/>
</dbReference>
<dbReference type="Gene3D" id="1.25.40.20">
    <property type="entry name" value="Ankyrin repeat-containing domain"/>
    <property type="match status" value="1"/>
</dbReference>
<dbReference type="InterPro" id="IPR002110">
    <property type="entry name" value="Ankyrin_rpt"/>
</dbReference>
<dbReference type="PANTHER" id="PTHR46586">
    <property type="entry name" value="ANKYRIN REPEAT-CONTAINING PROTEIN"/>
    <property type="match status" value="1"/>
</dbReference>
<dbReference type="InterPro" id="IPR052050">
    <property type="entry name" value="SecEffector_AnkRepeat"/>
</dbReference>
<reference evidence="1 2" key="1">
    <citation type="journal article" date="2013" name="PLoS Genet.">
        <title>Distinctive expansion of potential virulence genes in the genome of the oomycete fish pathogen Saprolegnia parasitica.</title>
        <authorList>
            <person name="Jiang R.H."/>
            <person name="de Bruijn I."/>
            <person name="Haas B.J."/>
            <person name="Belmonte R."/>
            <person name="Lobach L."/>
            <person name="Christie J."/>
            <person name="van den Ackerveken G."/>
            <person name="Bottin A."/>
            <person name="Bulone V."/>
            <person name="Diaz-Moreno S.M."/>
            <person name="Dumas B."/>
            <person name="Fan L."/>
            <person name="Gaulin E."/>
            <person name="Govers F."/>
            <person name="Grenville-Briggs L.J."/>
            <person name="Horner N.R."/>
            <person name="Levin J.Z."/>
            <person name="Mammella M."/>
            <person name="Meijer H.J."/>
            <person name="Morris P."/>
            <person name="Nusbaum C."/>
            <person name="Oome S."/>
            <person name="Phillips A.J."/>
            <person name="van Rooyen D."/>
            <person name="Rzeszutek E."/>
            <person name="Saraiva M."/>
            <person name="Secombes C.J."/>
            <person name="Seidl M.F."/>
            <person name="Snel B."/>
            <person name="Stassen J.H."/>
            <person name="Sykes S."/>
            <person name="Tripathy S."/>
            <person name="van den Berg H."/>
            <person name="Vega-Arreguin J.C."/>
            <person name="Wawra S."/>
            <person name="Young S.K."/>
            <person name="Zeng Q."/>
            <person name="Dieguez-Uribeondo J."/>
            <person name="Russ C."/>
            <person name="Tyler B.M."/>
            <person name="van West P."/>
        </authorList>
    </citation>
    <scope>NUCLEOTIDE SEQUENCE [LARGE SCALE GENOMIC DNA]</scope>
    <source>
        <strain evidence="1 2">CBS 223.65</strain>
    </source>
</reference>
<sequence>MAATFHHVVLHQPSIASMVFEFHFGLYEDVRSAVRACKQLVALDAARGVYTCDASFPTAFALNVVWDGPMHFRASSHSLRSGKRDDRLPLHLAIAEGFMQLTQRMLRCRPDLAYEDAILLAFYKNRLETVELLLELRSSVPELYRRFDAGSPPGYARRPNFIVRSILPAMLAREDSKGVELLQRFDSRPDIFALEIVRDAILSATLDNLTLAVNTFSRLVYPGLLDDIAGRGFLPLVRTLHERGCSCSERAMDYAAANGHLEVVQFLHFNRTEGCTTYALDRAIYNGHFDVVCFLIEHRMEGASPNILDRAAADSRIDIDQYLHLRTWILARHC</sequence>
<dbReference type="KEGG" id="spar:SPRG_06514"/>
<protein>
    <submittedName>
        <fullName evidence="1">Uncharacterized protein</fullName>
    </submittedName>
</protein>
<dbReference type="VEuPathDB" id="FungiDB:SPRG_06514"/>
<dbReference type="PANTHER" id="PTHR46586:SF3">
    <property type="entry name" value="ANKYRIN REPEAT-CONTAINING PROTEIN"/>
    <property type="match status" value="1"/>
</dbReference>
<dbReference type="SUPFAM" id="SSF48403">
    <property type="entry name" value="Ankyrin repeat"/>
    <property type="match status" value="1"/>
</dbReference>
<gene>
    <name evidence="1" type="ORF">SPRG_06514</name>
</gene>
<proteinExistence type="predicted"/>
<organism evidence="1 2">
    <name type="scientific">Saprolegnia parasitica (strain CBS 223.65)</name>
    <dbReference type="NCBI Taxonomy" id="695850"/>
    <lineage>
        <taxon>Eukaryota</taxon>
        <taxon>Sar</taxon>
        <taxon>Stramenopiles</taxon>
        <taxon>Oomycota</taxon>
        <taxon>Saprolegniomycetes</taxon>
        <taxon>Saprolegniales</taxon>
        <taxon>Saprolegniaceae</taxon>
        <taxon>Saprolegnia</taxon>
    </lineage>
</organism>